<evidence type="ECO:0000256" key="20">
    <source>
        <dbReference type="SAM" id="MobiDB-lite"/>
    </source>
</evidence>
<comment type="catalytic activity">
    <reaction evidence="12">
        <text>L-cystine(out) + L-glutamate(in) = L-cystine(in) + L-glutamate(out)</text>
        <dbReference type="Rhea" id="RHEA:70995"/>
        <dbReference type="ChEBI" id="CHEBI:29985"/>
        <dbReference type="ChEBI" id="CHEBI:35491"/>
    </reaction>
</comment>
<dbReference type="OMA" id="FYMGCEV"/>
<evidence type="ECO:0000313" key="23">
    <source>
        <dbReference type="Proteomes" id="UP000887568"/>
    </source>
</evidence>
<dbReference type="GO" id="GO:0015179">
    <property type="term" value="F:L-amino acid transmembrane transporter activity"/>
    <property type="evidence" value="ECO:0007669"/>
    <property type="project" value="TreeGrafter"/>
</dbReference>
<keyword evidence="7" id="KW-0029">Amino-acid transport</keyword>
<evidence type="ECO:0000313" key="22">
    <source>
        <dbReference type="EnsemblMetazoa" id="XP_038069904.1"/>
    </source>
</evidence>
<evidence type="ECO:0000256" key="1">
    <source>
        <dbReference type="ARBA" id="ARBA00004475"/>
    </source>
</evidence>
<keyword evidence="6 21" id="KW-0812">Transmembrane</keyword>
<evidence type="ECO:0000256" key="11">
    <source>
        <dbReference type="ARBA" id="ARBA00023273"/>
    </source>
</evidence>
<comment type="similarity">
    <text evidence="2">Belongs to the amino acid-polyamine-organocation (APC) superfamily. L-type amino acid transporter (LAT) (TC 2.A.3.8) family.</text>
</comment>
<keyword evidence="10" id="KW-1015">Disulfide bond</keyword>
<keyword evidence="9 21" id="KW-0472">Membrane</keyword>
<evidence type="ECO:0000256" key="15">
    <source>
        <dbReference type="ARBA" id="ARBA00065438"/>
    </source>
</evidence>
<keyword evidence="5" id="KW-0597">Phosphoprotein</keyword>
<feature type="transmembrane region" description="Helical" evidence="21">
    <location>
        <begin position="187"/>
        <end position="209"/>
    </location>
</feature>
<feature type="transmembrane region" description="Helical" evidence="21">
    <location>
        <begin position="264"/>
        <end position="288"/>
    </location>
</feature>
<proteinExistence type="inferred from homology"/>
<dbReference type="OrthoDB" id="10062876at2759"/>
<evidence type="ECO:0000256" key="12">
    <source>
        <dbReference type="ARBA" id="ARBA00050407"/>
    </source>
</evidence>
<comment type="catalytic activity">
    <reaction evidence="14">
        <text>an L-alpha-amino acid(in) + L-kynurenine(out) = an L-alpha-amino acid(out) + L-kynurenine(in)</text>
        <dbReference type="Rhea" id="RHEA:71191"/>
        <dbReference type="ChEBI" id="CHEBI:57959"/>
        <dbReference type="ChEBI" id="CHEBI:59869"/>
    </reaction>
</comment>
<feature type="transmembrane region" description="Helical" evidence="21">
    <location>
        <begin position="420"/>
        <end position="441"/>
    </location>
</feature>
<evidence type="ECO:0000256" key="5">
    <source>
        <dbReference type="ARBA" id="ARBA00022553"/>
    </source>
</evidence>
<dbReference type="Pfam" id="PF13520">
    <property type="entry name" value="AA_permease_2"/>
    <property type="match status" value="1"/>
</dbReference>
<evidence type="ECO:0000256" key="8">
    <source>
        <dbReference type="ARBA" id="ARBA00022989"/>
    </source>
</evidence>
<feature type="transmembrane region" description="Helical" evidence="21">
    <location>
        <begin position="390"/>
        <end position="408"/>
    </location>
</feature>
<dbReference type="FunFam" id="1.20.1740.10:FF:000027">
    <property type="entry name" value="cystine/glutamate transporter isoform X1"/>
    <property type="match status" value="1"/>
</dbReference>
<dbReference type="PANTHER" id="PTHR11785:SF375">
    <property type="entry name" value="AMINO ACID TRANSPORTER"/>
    <property type="match status" value="1"/>
</dbReference>
<comment type="subcellular location">
    <subcellularLocation>
        <location evidence="1">Cell projection</location>
        <location evidence="1">Microvillus membrane</location>
        <topology evidence="1">Multi-pass membrane protein</topology>
    </subcellularLocation>
</comment>
<evidence type="ECO:0000256" key="2">
    <source>
        <dbReference type="ARBA" id="ARBA00007040"/>
    </source>
</evidence>
<feature type="transmembrane region" description="Helical" evidence="21">
    <location>
        <begin position="362"/>
        <end position="384"/>
    </location>
</feature>
<accession>A0A914B287</accession>
<evidence type="ECO:0000256" key="10">
    <source>
        <dbReference type="ARBA" id="ARBA00023157"/>
    </source>
</evidence>
<keyword evidence="4" id="KW-1003">Cell membrane</keyword>
<evidence type="ECO:0000256" key="3">
    <source>
        <dbReference type="ARBA" id="ARBA00022448"/>
    </source>
</evidence>
<evidence type="ECO:0000256" key="19">
    <source>
        <dbReference type="ARBA" id="ARBA00080978"/>
    </source>
</evidence>
<feature type="region of interest" description="Disordered" evidence="20">
    <location>
        <begin position="1"/>
        <end position="25"/>
    </location>
</feature>
<dbReference type="GO" id="GO:0031528">
    <property type="term" value="C:microvillus membrane"/>
    <property type="evidence" value="ECO:0007669"/>
    <property type="project" value="UniProtKB-SubCell"/>
</dbReference>
<comment type="subunit">
    <text evidence="15">Disulfide-linked heterodimer with the amino acid transport protein SLC3A2/4F2hc; this interaction mediates cell membrane localization.</text>
</comment>
<keyword evidence="11" id="KW-0966">Cell projection</keyword>
<dbReference type="RefSeq" id="XP_038069904.1">
    <property type="nucleotide sequence ID" value="XM_038213976.1"/>
</dbReference>
<keyword evidence="8 21" id="KW-1133">Transmembrane helix</keyword>
<name>A0A914B287_PATMI</name>
<evidence type="ECO:0000256" key="16">
    <source>
        <dbReference type="ARBA" id="ARBA00071314"/>
    </source>
</evidence>
<dbReference type="GO" id="GO:0043067">
    <property type="term" value="P:regulation of programmed cell death"/>
    <property type="evidence" value="ECO:0007669"/>
    <property type="project" value="UniProtKB-ARBA"/>
</dbReference>
<dbReference type="EnsemblMetazoa" id="XM_038213976.1">
    <property type="protein sequence ID" value="XP_038069904.1"/>
    <property type="gene ID" value="LOC119739147"/>
</dbReference>
<evidence type="ECO:0000256" key="13">
    <source>
        <dbReference type="ARBA" id="ARBA00051652"/>
    </source>
</evidence>
<dbReference type="InterPro" id="IPR002293">
    <property type="entry name" value="AA/rel_permease1"/>
</dbReference>
<comment type="catalytic activity">
    <reaction evidence="13">
        <text>N-acetyl-L-cysteine(out) + L-glutamate(in) = N-acetyl-L-cysteine(in) + L-glutamate(out)</text>
        <dbReference type="Rhea" id="RHEA:74567"/>
        <dbReference type="ChEBI" id="CHEBI:29985"/>
        <dbReference type="ChEBI" id="CHEBI:78236"/>
    </reaction>
</comment>
<reference evidence="22" key="1">
    <citation type="submission" date="2022-11" db="UniProtKB">
        <authorList>
            <consortium name="EnsemblMetazoa"/>
        </authorList>
    </citation>
    <scope>IDENTIFICATION</scope>
</reference>
<dbReference type="GO" id="GO:0015813">
    <property type="term" value="P:L-glutamate transmembrane transport"/>
    <property type="evidence" value="ECO:0007669"/>
    <property type="project" value="UniProtKB-ARBA"/>
</dbReference>
<keyword evidence="23" id="KW-1185">Reference proteome</keyword>
<dbReference type="AlphaFoldDB" id="A0A914B287"/>
<feature type="compositionally biased region" description="Basic and acidic residues" evidence="20">
    <location>
        <begin position="1"/>
        <end position="18"/>
    </location>
</feature>
<evidence type="ECO:0000256" key="6">
    <source>
        <dbReference type="ARBA" id="ARBA00022692"/>
    </source>
</evidence>
<dbReference type="GeneID" id="119739147"/>
<dbReference type="PIRSF" id="PIRSF006060">
    <property type="entry name" value="AA_transporter"/>
    <property type="match status" value="1"/>
</dbReference>
<dbReference type="Proteomes" id="UP000887568">
    <property type="component" value="Unplaced"/>
</dbReference>
<evidence type="ECO:0000256" key="17">
    <source>
        <dbReference type="ARBA" id="ARBA00078584"/>
    </source>
</evidence>
<evidence type="ECO:0000256" key="21">
    <source>
        <dbReference type="SAM" id="Phobius"/>
    </source>
</evidence>
<protein>
    <recommendedName>
        <fullName evidence="16">Cystine/glutamate transporter</fullName>
    </recommendedName>
    <alternativeName>
        <fullName evidence="18">Amino acid transport system xc-</fullName>
    </alternativeName>
    <alternativeName>
        <fullName evidence="19">Solute carrier family 7 member 11</fullName>
    </alternativeName>
    <alternativeName>
        <fullName evidence="17">xCT</fullName>
    </alternativeName>
</protein>
<feature type="transmembrane region" description="Helical" evidence="21">
    <location>
        <begin position="132"/>
        <end position="151"/>
    </location>
</feature>
<dbReference type="InterPro" id="IPR050598">
    <property type="entry name" value="AminoAcid_Transporter"/>
</dbReference>
<sequence>MERDGKGSLCSDPEHHTGEVSSLTSSQPSKDRVVLKRQIGLWGCIALVVGTVIGSGIFISPKGVLENTGSVGLSLVVWVSCGVLSTIGALCYAELGTMIPRSGGDFTYLLESFGAVPAFLRVYTLVVAARTGTSAILMITAATYLAGPFFGECNPPRIVIQLLGASLLAAIFCLNCVSVPWSNRVQIIFTVAKVAGLVIIIIAGFVVIIQGQTENFQSGFTPVIDVSPAKIPLAFYSGLFAYGGWQYLPCVTEEMINPSRNLPLGIIVSMVVITIGYILANLAYYAVLSPVDLLASNAVALTFGERVLGSWSVICSVAVALSCIGGANGTIFGVSRTLMVSSQEGVMPQVLGMIHVHYKTPLPAAVAFFPIAVCMLIFADIGTILNYMSFSNWVFVCLSLAVIPYYRWKYPDLPRPFKVPIILPFIFIICGLFVLAVSLYSSPMDCGIGAAITVAGIPLYLLFVWWENKPTWFTNAMDALTSFLQRFLLIVPSEKKSD</sequence>
<feature type="transmembrane region" description="Helical" evidence="21">
    <location>
        <begin position="447"/>
        <end position="466"/>
    </location>
</feature>
<feature type="transmembrane region" description="Helical" evidence="21">
    <location>
        <begin position="158"/>
        <end position="181"/>
    </location>
</feature>
<evidence type="ECO:0000256" key="7">
    <source>
        <dbReference type="ARBA" id="ARBA00022970"/>
    </source>
</evidence>
<evidence type="ECO:0000256" key="18">
    <source>
        <dbReference type="ARBA" id="ARBA00079117"/>
    </source>
</evidence>
<evidence type="ECO:0000256" key="4">
    <source>
        <dbReference type="ARBA" id="ARBA00022475"/>
    </source>
</evidence>
<feature type="transmembrane region" description="Helical" evidence="21">
    <location>
        <begin position="39"/>
        <end position="59"/>
    </location>
</feature>
<evidence type="ECO:0000256" key="14">
    <source>
        <dbReference type="ARBA" id="ARBA00051885"/>
    </source>
</evidence>
<feature type="transmembrane region" description="Helical" evidence="21">
    <location>
        <begin position="308"/>
        <end position="334"/>
    </location>
</feature>
<dbReference type="PANTHER" id="PTHR11785">
    <property type="entry name" value="AMINO ACID TRANSPORTER"/>
    <property type="match status" value="1"/>
</dbReference>
<keyword evidence="3" id="KW-0813">Transport</keyword>
<evidence type="ECO:0000256" key="9">
    <source>
        <dbReference type="ARBA" id="ARBA00023136"/>
    </source>
</evidence>
<dbReference type="Gene3D" id="1.20.1740.10">
    <property type="entry name" value="Amino acid/polyamine transporter I"/>
    <property type="match status" value="1"/>
</dbReference>
<feature type="transmembrane region" description="Helical" evidence="21">
    <location>
        <begin position="71"/>
        <end position="93"/>
    </location>
</feature>
<organism evidence="22 23">
    <name type="scientific">Patiria miniata</name>
    <name type="common">Bat star</name>
    <name type="synonym">Asterina miniata</name>
    <dbReference type="NCBI Taxonomy" id="46514"/>
    <lineage>
        <taxon>Eukaryota</taxon>
        <taxon>Metazoa</taxon>
        <taxon>Echinodermata</taxon>
        <taxon>Eleutherozoa</taxon>
        <taxon>Asterozoa</taxon>
        <taxon>Asteroidea</taxon>
        <taxon>Valvatacea</taxon>
        <taxon>Valvatida</taxon>
        <taxon>Asterinidae</taxon>
        <taxon>Patiria</taxon>
    </lineage>
</organism>